<dbReference type="EMBL" id="JAUSUZ010000001">
    <property type="protein sequence ID" value="MDQ0371197.1"/>
    <property type="molecule type" value="Genomic_DNA"/>
</dbReference>
<reference evidence="6 7" key="1">
    <citation type="submission" date="2023-07" db="EMBL/GenBank/DDBJ databases">
        <title>Sequencing the genomes of 1000 actinobacteria strains.</title>
        <authorList>
            <person name="Klenk H.-P."/>
        </authorList>
    </citation>
    <scope>NUCLEOTIDE SEQUENCE [LARGE SCALE GENOMIC DNA]</scope>
    <source>
        <strain evidence="6 7">DSM 44709</strain>
    </source>
</reference>
<proteinExistence type="inferred from homology"/>
<dbReference type="PROSITE" id="PS00595">
    <property type="entry name" value="AA_TRANSFER_CLASS_5"/>
    <property type="match status" value="1"/>
</dbReference>
<feature type="domain" description="Aminotransferase class V" evidence="5">
    <location>
        <begin position="56"/>
        <end position="326"/>
    </location>
</feature>
<dbReference type="Gene3D" id="3.90.1150.10">
    <property type="entry name" value="Aspartate Aminotransferase, domain 1"/>
    <property type="match status" value="1"/>
</dbReference>
<dbReference type="SUPFAM" id="SSF53383">
    <property type="entry name" value="PLP-dependent transferases"/>
    <property type="match status" value="1"/>
</dbReference>
<evidence type="ECO:0000256" key="1">
    <source>
        <dbReference type="ARBA" id="ARBA00001933"/>
    </source>
</evidence>
<evidence type="ECO:0000256" key="3">
    <source>
        <dbReference type="RuleBase" id="RU004075"/>
    </source>
</evidence>
<accession>A0AAE3W9Y7</accession>
<dbReference type="AlphaFoldDB" id="A0AAE3W9Y7"/>
<comment type="cofactor">
    <cofactor evidence="1 4">
        <name>pyridoxal 5'-phosphate</name>
        <dbReference type="ChEBI" id="CHEBI:597326"/>
    </cofactor>
</comment>
<organism evidence="6 7">
    <name type="scientific">Catenuloplanes indicus</name>
    <dbReference type="NCBI Taxonomy" id="137267"/>
    <lineage>
        <taxon>Bacteria</taxon>
        <taxon>Bacillati</taxon>
        <taxon>Actinomycetota</taxon>
        <taxon>Actinomycetes</taxon>
        <taxon>Micromonosporales</taxon>
        <taxon>Micromonosporaceae</taxon>
        <taxon>Catenuloplanes</taxon>
    </lineage>
</organism>
<dbReference type="InterPro" id="IPR015422">
    <property type="entry name" value="PyrdxlP-dep_Trfase_small"/>
</dbReference>
<comment type="similarity">
    <text evidence="3">Belongs to the class-V pyridoxal-phosphate-dependent aminotransferase family.</text>
</comment>
<keyword evidence="6" id="KW-0456">Lyase</keyword>
<name>A0AAE3W9Y7_9ACTN</name>
<dbReference type="InterPro" id="IPR015421">
    <property type="entry name" value="PyrdxlP-dep_Trfase_major"/>
</dbReference>
<comment type="caution">
    <text evidence="6">The sequence shown here is derived from an EMBL/GenBank/DDBJ whole genome shotgun (WGS) entry which is preliminary data.</text>
</comment>
<dbReference type="PANTHER" id="PTHR43586">
    <property type="entry name" value="CYSTEINE DESULFURASE"/>
    <property type="match status" value="1"/>
</dbReference>
<dbReference type="InterPro" id="IPR000192">
    <property type="entry name" value="Aminotrans_V_dom"/>
</dbReference>
<dbReference type="Pfam" id="PF00266">
    <property type="entry name" value="Aminotran_5"/>
    <property type="match status" value="1"/>
</dbReference>
<evidence type="ECO:0000313" key="7">
    <source>
        <dbReference type="Proteomes" id="UP001240236"/>
    </source>
</evidence>
<evidence type="ECO:0000313" key="6">
    <source>
        <dbReference type="EMBL" id="MDQ0371197.1"/>
    </source>
</evidence>
<sequence>MTAAAIRDHFPLLNTCVYLANNSTGAVPKGAERVLADYWKSLSTWRDSVWDGWHEGLDEYTAGLADFIGAPPGSVAVDANLSAFLARIASCFDYRAPRNRVVITDLEFPTVPFIWNAFRRYGAEVLVSGTGGPHLDEDALLRSIDERTLLVSVPHASFSSGATVDLERLVKHAHSVGALVVVDAFQSVGVMPLDVTALDVDFVLGGSHKWMCGVGTAFLYVRPDLLPGLEPAATGWQAGDRALTFQPSTGYAGDARRFTGGTPFPLTALVSRVGLDLLRGVGIEAIRAHSLACTDRIIERAGAAGLRVVSPAEPHRRGGVVCLDLPESVKYRLAERDMICSWRTYLRIGPHVYNTLDEIDAFMDALEDVTR</sequence>
<dbReference type="InterPro" id="IPR020578">
    <property type="entry name" value="Aminotrans_V_PyrdxlP_BS"/>
</dbReference>
<dbReference type="InterPro" id="IPR015424">
    <property type="entry name" value="PyrdxlP-dep_Trfase"/>
</dbReference>
<evidence type="ECO:0000256" key="4">
    <source>
        <dbReference type="RuleBase" id="RU004504"/>
    </source>
</evidence>
<dbReference type="Proteomes" id="UP001240236">
    <property type="component" value="Unassembled WGS sequence"/>
</dbReference>
<protein>
    <submittedName>
        <fullName evidence="6">Selenocysteine lyase/cysteine desulfurase</fullName>
    </submittedName>
</protein>
<evidence type="ECO:0000256" key="2">
    <source>
        <dbReference type="ARBA" id="ARBA00022898"/>
    </source>
</evidence>
<dbReference type="GO" id="GO:0016829">
    <property type="term" value="F:lyase activity"/>
    <property type="evidence" value="ECO:0007669"/>
    <property type="project" value="UniProtKB-KW"/>
</dbReference>
<dbReference type="PANTHER" id="PTHR43586:SF15">
    <property type="entry name" value="BLR3095 PROTEIN"/>
    <property type="match status" value="1"/>
</dbReference>
<dbReference type="RefSeq" id="WP_307247778.1">
    <property type="nucleotide sequence ID" value="NZ_JAUSUZ010000001.1"/>
</dbReference>
<gene>
    <name evidence="6" type="ORF">J2S42_007866</name>
</gene>
<keyword evidence="2" id="KW-0663">Pyridoxal phosphate</keyword>
<keyword evidence="7" id="KW-1185">Reference proteome</keyword>
<evidence type="ECO:0000259" key="5">
    <source>
        <dbReference type="Pfam" id="PF00266"/>
    </source>
</evidence>
<dbReference type="Gene3D" id="3.40.640.10">
    <property type="entry name" value="Type I PLP-dependent aspartate aminotransferase-like (Major domain)"/>
    <property type="match status" value="1"/>
</dbReference>